<dbReference type="Gene3D" id="3.30.200.20">
    <property type="entry name" value="Phosphorylase Kinase, domain 1"/>
    <property type="match status" value="1"/>
</dbReference>
<evidence type="ECO:0000256" key="4">
    <source>
        <dbReference type="ARBA" id="ARBA00022741"/>
    </source>
</evidence>
<feature type="compositionally biased region" description="Low complexity" evidence="8">
    <location>
        <begin position="369"/>
        <end position="401"/>
    </location>
</feature>
<evidence type="ECO:0000256" key="8">
    <source>
        <dbReference type="SAM" id="MobiDB-lite"/>
    </source>
</evidence>
<keyword evidence="9" id="KW-0812">Transmembrane</keyword>
<feature type="compositionally biased region" description="Gly residues" evidence="8">
    <location>
        <begin position="502"/>
        <end position="523"/>
    </location>
</feature>
<evidence type="ECO:0000256" key="1">
    <source>
        <dbReference type="ARBA" id="ARBA00012513"/>
    </source>
</evidence>
<dbReference type="EC" id="2.7.11.1" evidence="1"/>
<dbReference type="RefSeq" id="WP_337714317.1">
    <property type="nucleotide sequence ID" value="NZ_JBBEGL010000004.1"/>
</dbReference>
<evidence type="ECO:0000313" key="12">
    <source>
        <dbReference type="Proteomes" id="UP001370100"/>
    </source>
</evidence>
<keyword evidence="2" id="KW-0723">Serine/threonine-protein kinase</keyword>
<dbReference type="Gene3D" id="1.10.510.10">
    <property type="entry name" value="Transferase(Phosphotransferase) domain 1"/>
    <property type="match status" value="1"/>
</dbReference>
<sequence>MSTEAPGQTPPSSGEPAETFGPYRLEERIGRGGMGEVFRAFDTSRQRTVAVKRLHGGLADDGDYQERFRRESRTAARLSSPHVIPIHDFGTIDGRLYIDMRLVSGVDLAEEIERHGRLDPRRAVEIVRQTADALDAAHDDGLIHRDVKPSNVLITAHRGRDFVYLVDFGIVRAMGGDTKSSLTGTGSAIGTLAYMAPELFVGREMDRRVDVYALGCLLFEAVAGRPPFVSEGPGLMYDHLNETPPRLSEVAPGSPPALDAVLARAMAKDPAQRYATAGDFADAAITAVGGDAATVATPPVTGPEDATTRSAAAGVVGAGAAGAAGMAGAGGSGPQGATPTQVPGPRQTSGPQAQPWTPAQGPSGPQGPSPFGTPQSGPQSSGPQGSGPQPAPAAWGPTQPGGTQGYGQPGYPGTAPHPGYGPPGYGGTGQYPPPPGASGPQGWYGQPPQPPKSGKGKLIGIIAGVAAVLLLVVVGAVVVLNQNSSPTPGPITTTGAQPPVNGGTGGSGTGGSGTGGTTPGGNGTSAPAGQATMAQVFPDVTGSTCRPSTSNDQLTTSTGVNPTEAYICDFSSAAPGARVIFARWPDASGAQSWYQDTANLGPRIENFDVWRAGGVEQGPLYTAERNGTVYSTGIYSGLNYSWEIRTTTLDQSNAVFQRVQFRAKTTFGG</sequence>
<protein>
    <recommendedName>
        <fullName evidence="1">non-specific serine/threonine protein kinase</fullName>
        <ecNumber evidence="1">2.7.11.1</ecNumber>
    </recommendedName>
</protein>
<evidence type="ECO:0000256" key="9">
    <source>
        <dbReference type="SAM" id="Phobius"/>
    </source>
</evidence>
<proteinExistence type="predicted"/>
<dbReference type="PROSITE" id="PS00107">
    <property type="entry name" value="PROTEIN_KINASE_ATP"/>
    <property type="match status" value="1"/>
</dbReference>
<keyword evidence="3" id="KW-0808">Transferase</keyword>
<dbReference type="SMART" id="SM00220">
    <property type="entry name" value="S_TKc"/>
    <property type="match status" value="1"/>
</dbReference>
<dbReference type="InterPro" id="IPR008271">
    <property type="entry name" value="Ser/Thr_kinase_AS"/>
</dbReference>
<name>A0ABU8N7C0_9PSEU</name>
<keyword evidence="6 7" id="KW-0067">ATP-binding</keyword>
<dbReference type="InterPro" id="IPR017441">
    <property type="entry name" value="Protein_kinase_ATP_BS"/>
</dbReference>
<feature type="compositionally biased region" description="Polar residues" evidence="8">
    <location>
        <begin position="338"/>
        <end position="355"/>
    </location>
</feature>
<evidence type="ECO:0000256" key="2">
    <source>
        <dbReference type="ARBA" id="ARBA00022527"/>
    </source>
</evidence>
<dbReference type="EMBL" id="JBBEGL010000004">
    <property type="protein sequence ID" value="MEJ2887827.1"/>
    <property type="molecule type" value="Genomic_DNA"/>
</dbReference>
<dbReference type="Proteomes" id="UP001370100">
    <property type="component" value="Unassembled WGS sequence"/>
</dbReference>
<dbReference type="CDD" id="cd14014">
    <property type="entry name" value="STKc_PknB_like"/>
    <property type="match status" value="1"/>
</dbReference>
<evidence type="ECO:0000313" key="11">
    <source>
        <dbReference type="EMBL" id="MEJ2887827.1"/>
    </source>
</evidence>
<dbReference type="GO" id="GO:0016301">
    <property type="term" value="F:kinase activity"/>
    <property type="evidence" value="ECO:0007669"/>
    <property type="project" value="UniProtKB-KW"/>
</dbReference>
<feature type="region of interest" description="Disordered" evidence="8">
    <location>
        <begin position="1"/>
        <end position="21"/>
    </location>
</feature>
<feature type="region of interest" description="Disordered" evidence="8">
    <location>
        <begin position="323"/>
        <end position="454"/>
    </location>
</feature>
<feature type="compositionally biased region" description="Low complexity" evidence="8">
    <location>
        <begin position="490"/>
        <end position="501"/>
    </location>
</feature>
<accession>A0ABU8N7C0</accession>
<feature type="compositionally biased region" description="Gly residues" evidence="8">
    <location>
        <begin position="323"/>
        <end position="334"/>
    </location>
</feature>
<evidence type="ECO:0000256" key="6">
    <source>
        <dbReference type="ARBA" id="ARBA00022840"/>
    </source>
</evidence>
<evidence type="ECO:0000256" key="3">
    <source>
        <dbReference type="ARBA" id="ARBA00022679"/>
    </source>
</evidence>
<keyword evidence="12" id="KW-1185">Reference proteome</keyword>
<feature type="binding site" evidence="7">
    <location>
        <position position="52"/>
    </location>
    <ligand>
        <name>ATP</name>
        <dbReference type="ChEBI" id="CHEBI:30616"/>
    </ligand>
</feature>
<keyword evidence="5 11" id="KW-0418">Kinase</keyword>
<dbReference type="Pfam" id="PF00069">
    <property type="entry name" value="Pkinase"/>
    <property type="match status" value="1"/>
</dbReference>
<feature type="domain" description="Protein kinase" evidence="10">
    <location>
        <begin position="23"/>
        <end position="285"/>
    </location>
</feature>
<organism evidence="11 12">
    <name type="scientific">Actinomycetospora aeridis</name>
    <dbReference type="NCBI Taxonomy" id="3129231"/>
    <lineage>
        <taxon>Bacteria</taxon>
        <taxon>Bacillati</taxon>
        <taxon>Actinomycetota</taxon>
        <taxon>Actinomycetes</taxon>
        <taxon>Pseudonocardiales</taxon>
        <taxon>Pseudonocardiaceae</taxon>
        <taxon>Actinomycetospora</taxon>
    </lineage>
</organism>
<reference evidence="11 12" key="1">
    <citation type="submission" date="2024-03" db="EMBL/GenBank/DDBJ databases">
        <title>Actinomycetospora sp. OC33-EN06, a novel actinomycete isolated from wild orchid (Aerides multiflora).</title>
        <authorList>
            <person name="Suriyachadkun C."/>
        </authorList>
    </citation>
    <scope>NUCLEOTIDE SEQUENCE [LARGE SCALE GENOMIC DNA]</scope>
    <source>
        <strain evidence="11 12">OC33-EN06</strain>
    </source>
</reference>
<evidence type="ECO:0000256" key="5">
    <source>
        <dbReference type="ARBA" id="ARBA00022777"/>
    </source>
</evidence>
<dbReference type="PANTHER" id="PTHR43289">
    <property type="entry name" value="MITOGEN-ACTIVATED PROTEIN KINASE KINASE KINASE 20-RELATED"/>
    <property type="match status" value="1"/>
</dbReference>
<evidence type="ECO:0000256" key="7">
    <source>
        <dbReference type="PROSITE-ProRule" id="PRU10141"/>
    </source>
</evidence>
<evidence type="ECO:0000259" key="10">
    <source>
        <dbReference type="PROSITE" id="PS50011"/>
    </source>
</evidence>
<feature type="transmembrane region" description="Helical" evidence="9">
    <location>
        <begin position="458"/>
        <end position="480"/>
    </location>
</feature>
<gene>
    <name evidence="11" type="ORF">WCD41_15315</name>
</gene>
<keyword evidence="4 7" id="KW-0547">Nucleotide-binding</keyword>
<feature type="compositionally biased region" description="Polar residues" evidence="8">
    <location>
        <begin position="1"/>
        <end position="12"/>
    </location>
</feature>
<keyword evidence="9" id="KW-0472">Membrane</keyword>
<keyword evidence="9" id="KW-1133">Transmembrane helix</keyword>
<feature type="compositionally biased region" description="Low complexity" evidence="8">
    <location>
        <begin position="440"/>
        <end position="454"/>
    </location>
</feature>
<dbReference type="PROSITE" id="PS00108">
    <property type="entry name" value="PROTEIN_KINASE_ST"/>
    <property type="match status" value="1"/>
</dbReference>
<dbReference type="InterPro" id="IPR000719">
    <property type="entry name" value="Prot_kinase_dom"/>
</dbReference>
<feature type="region of interest" description="Disordered" evidence="8">
    <location>
        <begin position="483"/>
        <end position="529"/>
    </location>
</feature>
<dbReference type="PROSITE" id="PS50011">
    <property type="entry name" value="PROTEIN_KINASE_DOM"/>
    <property type="match status" value="1"/>
</dbReference>
<dbReference type="PANTHER" id="PTHR43289:SF6">
    <property type="entry name" value="SERINE_THREONINE-PROTEIN KINASE NEKL-3"/>
    <property type="match status" value="1"/>
</dbReference>
<comment type="caution">
    <text evidence="11">The sequence shown here is derived from an EMBL/GenBank/DDBJ whole genome shotgun (WGS) entry which is preliminary data.</text>
</comment>
<dbReference type="InterPro" id="IPR011009">
    <property type="entry name" value="Kinase-like_dom_sf"/>
</dbReference>
<dbReference type="SUPFAM" id="SSF56112">
    <property type="entry name" value="Protein kinase-like (PK-like)"/>
    <property type="match status" value="1"/>
</dbReference>